<dbReference type="OrthoDB" id="9814826at2"/>
<comment type="caution">
    <text evidence="2">The sequence shown here is derived from an EMBL/GenBank/DDBJ whole genome shotgun (WGS) entry which is preliminary data.</text>
</comment>
<dbReference type="InterPro" id="IPR017938">
    <property type="entry name" value="Riboflavin_synthase-like_b-brl"/>
</dbReference>
<gene>
    <name evidence="2" type="ORF">EV684_10546</name>
</gene>
<dbReference type="InterPro" id="IPR017927">
    <property type="entry name" value="FAD-bd_FR_type"/>
</dbReference>
<dbReference type="GO" id="GO:0016491">
    <property type="term" value="F:oxidoreductase activity"/>
    <property type="evidence" value="ECO:0007669"/>
    <property type="project" value="InterPro"/>
</dbReference>
<name>A0A4R2M925_RUBGE</name>
<dbReference type="RefSeq" id="WP_132646423.1">
    <property type="nucleotide sequence ID" value="NZ_CP181386.1"/>
</dbReference>
<dbReference type="AlphaFoldDB" id="A0A4R2M925"/>
<feature type="domain" description="FAD-binding FR-type" evidence="1">
    <location>
        <begin position="24"/>
        <end position="125"/>
    </location>
</feature>
<reference evidence="2 3" key="1">
    <citation type="submission" date="2019-03" db="EMBL/GenBank/DDBJ databases">
        <title>Genomic Encyclopedia of Type Strains, Phase IV (KMG-IV): sequencing the most valuable type-strain genomes for metagenomic binning, comparative biology and taxonomic classification.</title>
        <authorList>
            <person name="Goeker M."/>
        </authorList>
    </citation>
    <scope>NUCLEOTIDE SEQUENCE [LARGE SCALE GENOMIC DNA]</scope>
    <source>
        <strain evidence="2 3">DSM 1709</strain>
    </source>
</reference>
<dbReference type="PANTHER" id="PTHR30157">
    <property type="entry name" value="FERRIC REDUCTASE, NADPH-DEPENDENT"/>
    <property type="match status" value="1"/>
</dbReference>
<protein>
    <submittedName>
        <fullName evidence="2">NADPH-dependent ferric siderophore reductase</fullName>
    </submittedName>
</protein>
<dbReference type="PROSITE" id="PS51384">
    <property type="entry name" value="FAD_FR"/>
    <property type="match status" value="1"/>
</dbReference>
<accession>A0A4R2M925</accession>
<dbReference type="SUPFAM" id="SSF63380">
    <property type="entry name" value="Riboflavin synthase domain-like"/>
    <property type="match status" value="1"/>
</dbReference>
<evidence type="ECO:0000259" key="1">
    <source>
        <dbReference type="PROSITE" id="PS51384"/>
    </source>
</evidence>
<dbReference type="PANTHER" id="PTHR30157:SF0">
    <property type="entry name" value="NADPH-DEPENDENT FERRIC-CHELATE REDUCTASE"/>
    <property type="match status" value="1"/>
</dbReference>
<proteinExistence type="predicted"/>
<dbReference type="Gene3D" id="2.40.30.10">
    <property type="entry name" value="Translation factors"/>
    <property type="match status" value="1"/>
</dbReference>
<evidence type="ECO:0000313" key="2">
    <source>
        <dbReference type="EMBL" id="TCP02880.1"/>
    </source>
</evidence>
<sequence>MSPSADEREPSPVTRLVPRLLGRLIFRSATVHANRIVGPGLRLITLQGPQLRGLRWQPGDKLQIRVAPGLMTTRAFTPTGWDERGGRTQLLVHSLSWGPGSVWARKVDHGDRVDFIGPRRSLDLAALDPADTVLVGDETSVALAASWRPALCVLEVINGHSAQEMLEALALDAVAVERRDGGLHLDDMVAAMLEQAGPQTRFVLTGRERTIGSLLQSLRRAGVAPRRILAKSFWSEQRTGMD</sequence>
<organism evidence="2 3">
    <name type="scientific">Rubrivivax gelatinosus</name>
    <name type="common">Rhodocyclus gelatinosus</name>
    <name type="synonym">Rhodopseudomonas gelatinosa</name>
    <dbReference type="NCBI Taxonomy" id="28068"/>
    <lineage>
        <taxon>Bacteria</taxon>
        <taxon>Pseudomonadati</taxon>
        <taxon>Pseudomonadota</taxon>
        <taxon>Betaproteobacteria</taxon>
        <taxon>Burkholderiales</taxon>
        <taxon>Sphaerotilaceae</taxon>
        <taxon>Rubrivivax</taxon>
    </lineage>
</organism>
<dbReference type="GeneID" id="99684687"/>
<dbReference type="EMBL" id="SLXD01000005">
    <property type="protein sequence ID" value="TCP02880.1"/>
    <property type="molecule type" value="Genomic_DNA"/>
</dbReference>
<dbReference type="InterPro" id="IPR039374">
    <property type="entry name" value="SIP_fam"/>
</dbReference>
<evidence type="ECO:0000313" key="3">
    <source>
        <dbReference type="Proteomes" id="UP000295106"/>
    </source>
</evidence>
<dbReference type="Proteomes" id="UP000295106">
    <property type="component" value="Unassembled WGS sequence"/>
</dbReference>